<dbReference type="PANTHER" id="PTHR48081:SF6">
    <property type="entry name" value="PEPTIDASE S9 PROLYL OLIGOPEPTIDASE CATALYTIC DOMAIN-CONTAINING PROTEIN"/>
    <property type="match status" value="1"/>
</dbReference>
<keyword evidence="6" id="KW-1185">Reference proteome</keyword>
<dbReference type="Pfam" id="PF07859">
    <property type="entry name" value="Abhydrolase_3"/>
    <property type="match status" value="1"/>
</dbReference>
<comment type="similarity">
    <text evidence="1">Belongs to the 'GDXG' lipolytic enzyme family.</text>
</comment>
<sequence length="332" mass="35338">MRQRWITWCLIALVAGAAAGYAAFKLSPWPSVMLIRFAFDMDAAARNRALERHLPGKVTEWRDQRYGQSSDALFDIFLPSDADATSKPLPMIVWIHGGGFVAGNKADTVGYLRILAAGGYAVVGIGYSTAPGARYPTPVVQANEALAFLVANAGRWPIDRSRIFLAGDSAGAQIAAQLAAAIGGPGYAASIGIAPAIEPGALRGIVLFCGVYDASAIDLDGGFGWFIRTVLWSYLGTRDYAGDPRLAEFSVARHLSPRFPPAFVSVGNADPLAPQSVMMAEAIRAQGVAVDTLFFPAGHSPPLPHEYQFNLDEQAGRQALERLGTFLAGSAR</sequence>
<keyword evidence="2 5" id="KW-0378">Hydrolase</keyword>
<evidence type="ECO:0000313" key="5">
    <source>
        <dbReference type="EMBL" id="QCI67160.1"/>
    </source>
</evidence>
<protein>
    <submittedName>
        <fullName evidence="5">Alpha/beta hydrolase</fullName>
    </submittedName>
</protein>
<evidence type="ECO:0000256" key="1">
    <source>
        <dbReference type="ARBA" id="ARBA00010515"/>
    </source>
</evidence>
<dbReference type="AlphaFoldDB" id="A0A4D7B9F5"/>
<dbReference type="PROSITE" id="PS01174">
    <property type="entry name" value="LIPASE_GDXG_SER"/>
    <property type="match status" value="1"/>
</dbReference>
<evidence type="ECO:0000256" key="2">
    <source>
        <dbReference type="ARBA" id="ARBA00022801"/>
    </source>
</evidence>
<gene>
    <name evidence="5" type="ORF">E8M01_24725</name>
</gene>
<dbReference type="RefSeq" id="WP_136962595.1">
    <property type="nucleotide sequence ID" value="NZ_CP039690.1"/>
</dbReference>
<dbReference type="InterPro" id="IPR033140">
    <property type="entry name" value="Lipase_GDXG_put_SER_AS"/>
</dbReference>
<dbReference type="GO" id="GO:0016787">
    <property type="term" value="F:hydrolase activity"/>
    <property type="evidence" value="ECO:0007669"/>
    <property type="project" value="UniProtKB-KW"/>
</dbReference>
<dbReference type="KEGG" id="pstg:E8M01_24725"/>
<dbReference type="PANTHER" id="PTHR48081">
    <property type="entry name" value="AB HYDROLASE SUPERFAMILY PROTEIN C4A8.06C"/>
    <property type="match status" value="1"/>
</dbReference>
<dbReference type="OrthoDB" id="9771666at2"/>
<proteinExistence type="inferred from homology"/>
<dbReference type="Proteomes" id="UP000298781">
    <property type="component" value="Chromosome"/>
</dbReference>
<dbReference type="EMBL" id="CP039690">
    <property type="protein sequence ID" value="QCI67160.1"/>
    <property type="molecule type" value="Genomic_DNA"/>
</dbReference>
<feature type="domain" description="Alpha/beta hydrolase fold-3" evidence="4">
    <location>
        <begin position="92"/>
        <end position="296"/>
    </location>
</feature>
<feature type="active site" evidence="3">
    <location>
        <position position="169"/>
    </location>
</feature>
<dbReference type="SUPFAM" id="SSF53474">
    <property type="entry name" value="alpha/beta-Hydrolases"/>
    <property type="match status" value="1"/>
</dbReference>
<dbReference type="InterPro" id="IPR050300">
    <property type="entry name" value="GDXG_lipolytic_enzyme"/>
</dbReference>
<organism evidence="5 6">
    <name type="scientific">Phreatobacter stygius</name>
    <dbReference type="NCBI Taxonomy" id="1940610"/>
    <lineage>
        <taxon>Bacteria</taxon>
        <taxon>Pseudomonadati</taxon>
        <taxon>Pseudomonadota</taxon>
        <taxon>Alphaproteobacteria</taxon>
        <taxon>Hyphomicrobiales</taxon>
        <taxon>Phreatobacteraceae</taxon>
        <taxon>Phreatobacter</taxon>
    </lineage>
</organism>
<evidence type="ECO:0000256" key="3">
    <source>
        <dbReference type="PROSITE-ProRule" id="PRU10038"/>
    </source>
</evidence>
<accession>A0A4D7B9F5</accession>
<reference evidence="5 6" key="1">
    <citation type="submission" date="2019-04" db="EMBL/GenBank/DDBJ databases">
        <title>Phreatobacter aquaticus sp. nov.</title>
        <authorList>
            <person name="Choi A."/>
        </authorList>
    </citation>
    <scope>NUCLEOTIDE SEQUENCE [LARGE SCALE GENOMIC DNA]</scope>
    <source>
        <strain evidence="5 6">KCTC 52518</strain>
    </source>
</reference>
<evidence type="ECO:0000259" key="4">
    <source>
        <dbReference type="Pfam" id="PF07859"/>
    </source>
</evidence>
<evidence type="ECO:0000313" key="6">
    <source>
        <dbReference type="Proteomes" id="UP000298781"/>
    </source>
</evidence>
<dbReference type="Gene3D" id="3.40.50.1820">
    <property type="entry name" value="alpha/beta hydrolase"/>
    <property type="match status" value="1"/>
</dbReference>
<name>A0A4D7B9F5_9HYPH</name>
<dbReference type="InterPro" id="IPR013094">
    <property type="entry name" value="AB_hydrolase_3"/>
</dbReference>
<dbReference type="InterPro" id="IPR029058">
    <property type="entry name" value="AB_hydrolase_fold"/>
</dbReference>